<comment type="caution">
    <text evidence="2">The sequence shown here is derived from an EMBL/GenBank/DDBJ whole genome shotgun (WGS) entry which is preliminary data.</text>
</comment>
<evidence type="ECO:0000256" key="1">
    <source>
        <dbReference type="SAM" id="Phobius"/>
    </source>
</evidence>
<proteinExistence type="predicted"/>
<evidence type="ECO:0000313" key="2">
    <source>
        <dbReference type="EMBL" id="KAJ7767984.1"/>
    </source>
</evidence>
<dbReference type="EMBL" id="JARJLG010000029">
    <property type="protein sequence ID" value="KAJ7767984.1"/>
    <property type="molecule type" value="Genomic_DNA"/>
</dbReference>
<dbReference type="Proteomes" id="UP001215280">
    <property type="component" value="Unassembled WGS sequence"/>
</dbReference>
<feature type="transmembrane region" description="Helical" evidence="1">
    <location>
        <begin position="6"/>
        <end position="32"/>
    </location>
</feature>
<sequence>MSDSMVLNLVALIPNGLLTVITLGLATTLYLLRFAFPTRMMKFLDKSLYDAEKYYYYAYENAYFDYPVPTSDSKTELELAERLVVLQHRADELRMKTLVHGTFLVQWGELWGLFMGQSFSIWRCNRKKIHQINRELGVGPSPALQLTMRHIVAASGARAVE</sequence>
<keyword evidence="3" id="KW-1185">Reference proteome</keyword>
<keyword evidence="1" id="KW-1133">Transmembrane helix</keyword>
<reference evidence="2" key="1">
    <citation type="submission" date="2023-03" db="EMBL/GenBank/DDBJ databases">
        <title>Massive genome expansion in bonnet fungi (Mycena s.s.) driven by repeated elements and novel gene families across ecological guilds.</title>
        <authorList>
            <consortium name="Lawrence Berkeley National Laboratory"/>
            <person name="Harder C.B."/>
            <person name="Miyauchi S."/>
            <person name="Viragh M."/>
            <person name="Kuo A."/>
            <person name="Thoen E."/>
            <person name="Andreopoulos B."/>
            <person name="Lu D."/>
            <person name="Skrede I."/>
            <person name="Drula E."/>
            <person name="Henrissat B."/>
            <person name="Morin E."/>
            <person name="Kohler A."/>
            <person name="Barry K."/>
            <person name="LaButti K."/>
            <person name="Morin E."/>
            <person name="Salamov A."/>
            <person name="Lipzen A."/>
            <person name="Mereny Z."/>
            <person name="Hegedus B."/>
            <person name="Baldrian P."/>
            <person name="Stursova M."/>
            <person name="Weitz H."/>
            <person name="Taylor A."/>
            <person name="Grigoriev I.V."/>
            <person name="Nagy L.G."/>
            <person name="Martin F."/>
            <person name="Kauserud H."/>
        </authorList>
    </citation>
    <scope>NUCLEOTIDE SEQUENCE</scope>
    <source>
        <strain evidence="2">CBHHK188m</strain>
    </source>
</reference>
<name>A0AAD7JME8_9AGAR</name>
<dbReference type="AlphaFoldDB" id="A0AAD7JME8"/>
<gene>
    <name evidence="2" type="ORF">DFH07DRAFT_769494</name>
</gene>
<accession>A0AAD7JME8</accession>
<protein>
    <submittedName>
        <fullName evidence="2">Uncharacterized protein</fullName>
    </submittedName>
</protein>
<evidence type="ECO:0000313" key="3">
    <source>
        <dbReference type="Proteomes" id="UP001215280"/>
    </source>
</evidence>
<keyword evidence="1" id="KW-0472">Membrane</keyword>
<keyword evidence="1" id="KW-0812">Transmembrane</keyword>
<organism evidence="2 3">
    <name type="scientific">Mycena maculata</name>
    <dbReference type="NCBI Taxonomy" id="230809"/>
    <lineage>
        <taxon>Eukaryota</taxon>
        <taxon>Fungi</taxon>
        <taxon>Dikarya</taxon>
        <taxon>Basidiomycota</taxon>
        <taxon>Agaricomycotina</taxon>
        <taxon>Agaricomycetes</taxon>
        <taxon>Agaricomycetidae</taxon>
        <taxon>Agaricales</taxon>
        <taxon>Marasmiineae</taxon>
        <taxon>Mycenaceae</taxon>
        <taxon>Mycena</taxon>
    </lineage>
</organism>